<feature type="non-terminal residue" evidence="4">
    <location>
        <position position="1"/>
    </location>
</feature>
<dbReference type="GO" id="GO:0005739">
    <property type="term" value="C:mitochondrion"/>
    <property type="evidence" value="ECO:0007669"/>
    <property type="project" value="UniProtKB-SubCell"/>
</dbReference>
<comment type="subcellular location">
    <subcellularLocation>
        <location evidence="1">Mitochondrion</location>
    </subcellularLocation>
</comment>
<dbReference type="GO" id="GO:0005840">
    <property type="term" value="C:ribosome"/>
    <property type="evidence" value="ECO:0007669"/>
    <property type="project" value="UniProtKB-KW"/>
</dbReference>
<sequence>TLIFSRSLQVMKPHVPLIKFRKGSQESKEFLILAGDLRKTNTIHGSADKQQMNTVTTRELEDYQLPLKFRRLPLGENEIEAINTGGCN</sequence>
<accession>A0A0V0G9Z9</accession>
<proteinExistence type="inferred from homology"/>
<evidence type="ECO:0000256" key="3">
    <source>
        <dbReference type="ARBA" id="ARBA00043970"/>
    </source>
</evidence>
<evidence type="ECO:0000256" key="2">
    <source>
        <dbReference type="ARBA" id="ARBA00023128"/>
    </source>
</evidence>
<keyword evidence="2" id="KW-0496">Mitochondrion</keyword>
<dbReference type="Pfam" id="PF10937">
    <property type="entry name" value="Kgd4-YMR31"/>
    <property type="match status" value="1"/>
</dbReference>
<keyword evidence="4" id="KW-0687">Ribonucleoprotein</keyword>
<dbReference type="AlphaFoldDB" id="A0A0V0G9Z9"/>
<protein>
    <submittedName>
        <fullName evidence="4">Putative 28s ribosomal protein s36 mitochondrial</fullName>
    </submittedName>
</protein>
<reference evidence="4" key="1">
    <citation type="journal article" date="2018" name="J. Proteomics">
        <title>Exploring the molecular complexity of Triatoma dimidiata sialome.</title>
        <authorList>
            <person name="Santiago P.B."/>
            <person name="de Araujo C.N."/>
            <person name="Charneau S."/>
            <person name="Bastos I.M.D."/>
            <person name="Assumpcao T.C.F."/>
            <person name="Queiroz R.M.L."/>
            <person name="Praca Y.R."/>
            <person name="Cordeiro T.M."/>
            <person name="Garcia C.H.S."/>
            <person name="da Silva I.G."/>
            <person name="Raiol T."/>
            <person name="Motta F.N."/>
            <person name="de Araujo Oliveira J.V."/>
            <person name="de Sousa M.V."/>
            <person name="Ribeiro J.M.C."/>
            <person name="de Santana J.M."/>
        </authorList>
    </citation>
    <scope>NUCLEOTIDE SEQUENCE</scope>
    <source>
        <strain evidence="4">Santander</strain>
        <tissue evidence="4">Salivary glands</tissue>
    </source>
</reference>
<evidence type="ECO:0000313" key="4">
    <source>
        <dbReference type="EMBL" id="JAP04743.1"/>
    </source>
</evidence>
<name>A0A0V0G9Z9_TRIDM</name>
<dbReference type="InterPro" id="IPR020373">
    <property type="entry name" value="Kgd4/YMR-31"/>
</dbReference>
<dbReference type="EMBL" id="GECL01001381">
    <property type="protein sequence ID" value="JAP04743.1"/>
    <property type="molecule type" value="Transcribed_RNA"/>
</dbReference>
<dbReference type="GO" id="GO:0006103">
    <property type="term" value="P:2-oxoglutarate metabolic process"/>
    <property type="evidence" value="ECO:0007669"/>
    <property type="project" value="InterPro"/>
</dbReference>
<evidence type="ECO:0000256" key="1">
    <source>
        <dbReference type="ARBA" id="ARBA00004173"/>
    </source>
</evidence>
<organism evidence="4">
    <name type="scientific">Triatoma dimidiata</name>
    <name type="common">Kissing bug</name>
    <name type="synonym">Meccus dimidiatus</name>
    <dbReference type="NCBI Taxonomy" id="72491"/>
    <lineage>
        <taxon>Eukaryota</taxon>
        <taxon>Metazoa</taxon>
        <taxon>Ecdysozoa</taxon>
        <taxon>Arthropoda</taxon>
        <taxon>Hexapoda</taxon>
        <taxon>Insecta</taxon>
        <taxon>Pterygota</taxon>
        <taxon>Neoptera</taxon>
        <taxon>Paraneoptera</taxon>
        <taxon>Hemiptera</taxon>
        <taxon>Heteroptera</taxon>
        <taxon>Panheteroptera</taxon>
        <taxon>Cimicomorpha</taxon>
        <taxon>Reduviidae</taxon>
        <taxon>Triatominae</taxon>
        <taxon>Triatoma</taxon>
    </lineage>
</organism>
<comment type="similarity">
    <text evidence="3">Belongs to the alpha-ketoglutarate dehydrogenase component 4 family.</text>
</comment>
<keyword evidence="4" id="KW-0689">Ribosomal protein</keyword>